<dbReference type="PANTHER" id="PTHR34198:SF21">
    <property type="entry name" value="PROTEIN, PUTATIVE-RELATED"/>
    <property type="match status" value="1"/>
</dbReference>
<keyword evidence="1" id="KW-1133">Transmembrane helix</keyword>
<feature type="non-terminal residue" evidence="2">
    <location>
        <position position="1"/>
    </location>
</feature>
<accession>A0A7J9CFZ6</accession>
<protein>
    <submittedName>
        <fullName evidence="2">Uncharacterized protein</fullName>
    </submittedName>
</protein>
<reference evidence="2 3" key="1">
    <citation type="journal article" date="2019" name="Genome Biol. Evol.">
        <title>Insights into the evolution of the New World diploid cottons (Gossypium, subgenus Houzingenia) based on genome sequencing.</title>
        <authorList>
            <person name="Grover C.E."/>
            <person name="Arick M.A. 2nd"/>
            <person name="Thrash A."/>
            <person name="Conover J.L."/>
            <person name="Sanders W.S."/>
            <person name="Peterson D.G."/>
            <person name="Frelichowski J.E."/>
            <person name="Scheffler J.A."/>
            <person name="Scheffler B.E."/>
            <person name="Wendel J.F."/>
        </authorList>
    </citation>
    <scope>NUCLEOTIDE SEQUENCE [LARGE SCALE GENOMIC DNA]</scope>
    <source>
        <strain evidence="2">5</strain>
        <tissue evidence="2">Leaf</tissue>
    </source>
</reference>
<dbReference type="EMBL" id="JABEZY010000010">
    <property type="protein sequence ID" value="MBA0747460.1"/>
    <property type="molecule type" value="Genomic_DNA"/>
</dbReference>
<dbReference type="Proteomes" id="UP000593579">
    <property type="component" value="Unassembled WGS sequence"/>
</dbReference>
<keyword evidence="3" id="KW-1185">Reference proteome</keyword>
<sequence length="163" mass="18550">VASHQFNSVVPSNRLHSHVSLFTLFQFLAIPISPRLLMATHLFTLRPARIHASAIPAHLKPDSDRRRTTTLSTPTNCWAPLFGLPSDPDYIDSDNKTELKQRRQGESLTDVGQKWARTKFSPARFTEDKARQLRMMTTTTSSFHDIMYHSAIASRLASDFKDR</sequence>
<dbReference type="AlphaFoldDB" id="A0A7J9CFZ6"/>
<gene>
    <name evidence="2" type="ORF">Gogos_004373</name>
</gene>
<dbReference type="OrthoDB" id="1913905at2759"/>
<keyword evidence="1" id="KW-0812">Transmembrane</keyword>
<keyword evidence="1" id="KW-0472">Membrane</keyword>
<dbReference type="PANTHER" id="PTHR34198">
    <property type="entry name" value="OS01G0175100 PROTEIN"/>
    <property type="match status" value="1"/>
</dbReference>
<feature type="transmembrane region" description="Helical" evidence="1">
    <location>
        <begin position="15"/>
        <end position="37"/>
    </location>
</feature>
<comment type="caution">
    <text evidence="2">The sequence shown here is derived from an EMBL/GenBank/DDBJ whole genome shotgun (WGS) entry which is preliminary data.</text>
</comment>
<name>A0A7J9CFZ6_GOSGO</name>
<evidence type="ECO:0000256" key="1">
    <source>
        <dbReference type="SAM" id="Phobius"/>
    </source>
</evidence>
<proteinExistence type="predicted"/>
<organism evidence="2 3">
    <name type="scientific">Gossypium gossypioides</name>
    <name type="common">Mexican cotton</name>
    <name type="synonym">Selera gossypioides</name>
    <dbReference type="NCBI Taxonomy" id="34282"/>
    <lineage>
        <taxon>Eukaryota</taxon>
        <taxon>Viridiplantae</taxon>
        <taxon>Streptophyta</taxon>
        <taxon>Embryophyta</taxon>
        <taxon>Tracheophyta</taxon>
        <taxon>Spermatophyta</taxon>
        <taxon>Magnoliopsida</taxon>
        <taxon>eudicotyledons</taxon>
        <taxon>Gunneridae</taxon>
        <taxon>Pentapetalae</taxon>
        <taxon>rosids</taxon>
        <taxon>malvids</taxon>
        <taxon>Malvales</taxon>
        <taxon>Malvaceae</taxon>
        <taxon>Malvoideae</taxon>
        <taxon>Gossypium</taxon>
    </lineage>
</organism>
<evidence type="ECO:0000313" key="3">
    <source>
        <dbReference type="Proteomes" id="UP000593579"/>
    </source>
</evidence>
<evidence type="ECO:0000313" key="2">
    <source>
        <dbReference type="EMBL" id="MBA0747460.1"/>
    </source>
</evidence>